<evidence type="ECO:0000256" key="3">
    <source>
        <dbReference type="ARBA" id="ARBA00022448"/>
    </source>
</evidence>
<evidence type="ECO:0000256" key="1">
    <source>
        <dbReference type="ARBA" id="ARBA00004141"/>
    </source>
</evidence>
<dbReference type="GO" id="GO:0005351">
    <property type="term" value="F:carbohydrate:proton symporter activity"/>
    <property type="evidence" value="ECO:0007669"/>
    <property type="project" value="TreeGrafter"/>
</dbReference>
<proteinExistence type="inferred from homology"/>
<dbReference type="InterPro" id="IPR050360">
    <property type="entry name" value="MFS_Sugar_Transporters"/>
</dbReference>
<keyword evidence="11" id="KW-1185">Reference proteome</keyword>
<evidence type="ECO:0000259" key="9">
    <source>
        <dbReference type="PROSITE" id="PS50850"/>
    </source>
</evidence>
<dbReference type="GO" id="GO:0016020">
    <property type="term" value="C:membrane"/>
    <property type="evidence" value="ECO:0007669"/>
    <property type="project" value="UniProtKB-SubCell"/>
</dbReference>
<dbReference type="PANTHER" id="PTHR48022:SF56">
    <property type="entry name" value="MAJOR FACILITATOR SUPERFAMILY (MFS) PROFILE DOMAIN-CONTAINING PROTEIN-RELATED"/>
    <property type="match status" value="1"/>
</dbReference>
<dbReference type="OrthoDB" id="6612291at2759"/>
<feature type="transmembrane region" description="Helical" evidence="8">
    <location>
        <begin position="418"/>
        <end position="443"/>
    </location>
</feature>
<evidence type="ECO:0000256" key="2">
    <source>
        <dbReference type="ARBA" id="ARBA00010992"/>
    </source>
</evidence>
<dbReference type="InterPro" id="IPR036259">
    <property type="entry name" value="MFS_trans_sf"/>
</dbReference>
<feature type="transmembrane region" description="Helical" evidence="8">
    <location>
        <begin position="488"/>
        <end position="507"/>
    </location>
</feature>
<dbReference type="AlphaFoldDB" id="A0A0C3CW21"/>
<comment type="similarity">
    <text evidence="2 7">Belongs to the major facilitator superfamily. Sugar transporter (TC 2.A.1.1) family.</text>
</comment>
<name>A0A0C3CW21_OIDMZ</name>
<dbReference type="InParanoid" id="A0A0C3CW21"/>
<keyword evidence="3 7" id="KW-0813">Transport</keyword>
<dbReference type="SUPFAM" id="SSF103473">
    <property type="entry name" value="MFS general substrate transporter"/>
    <property type="match status" value="1"/>
</dbReference>
<evidence type="ECO:0000256" key="5">
    <source>
        <dbReference type="ARBA" id="ARBA00022989"/>
    </source>
</evidence>
<evidence type="ECO:0000256" key="7">
    <source>
        <dbReference type="RuleBase" id="RU003346"/>
    </source>
</evidence>
<comment type="subcellular location">
    <subcellularLocation>
        <location evidence="1">Membrane</location>
        <topology evidence="1">Multi-pass membrane protein</topology>
    </subcellularLocation>
</comment>
<gene>
    <name evidence="10" type="ORF">OIDMADRAFT_137054</name>
</gene>
<organism evidence="10 11">
    <name type="scientific">Oidiodendron maius (strain Zn)</name>
    <dbReference type="NCBI Taxonomy" id="913774"/>
    <lineage>
        <taxon>Eukaryota</taxon>
        <taxon>Fungi</taxon>
        <taxon>Dikarya</taxon>
        <taxon>Ascomycota</taxon>
        <taxon>Pezizomycotina</taxon>
        <taxon>Leotiomycetes</taxon>
        <taxon>Leotiomycetes incertae sedis</taxon>
        <taxon>Myxotrichaceae</taxon>
        <taxon>Oidiodendron</taxon>
    </lineage>
</organism>
<dbReference type="PROSITE" id="PS50850">
    <property type="entry name" value="MFS"/>
    <property type="match status" value="1"/>
</dbReference>
<dbReference type="NCBIfam" id="TIGR00879">
    <property type="entry name" value="SP"/>
    <property type="match status" value="1"/>
</dbReference>
<evidence type="ECO:0000313" key="10">
    <source>
        <dbReference type="EMBL" id="KIM93907.1"/>
    </source>
</evidence>
<feature type="transmembrane region" description="Helical" evidence="8">
    <location>
        <begin position="170"/>
        <end position="192"/>
    </location>
</feature>
<keyword evidence="6 8" id="KW-0472">Membrane</keyword>
<dbReference type="EMBL" id="KN832892">
    <property type="protein sequence ID" value="KIM93907.1"/>
    <property type="molecule type" value="Genomic_DNA"/>
</dbReference>
<dbReference type="InterPro" id="IPR005828">
    <property type="entry name" value="MFS_sugar_transport-like"/>
</dbReference>
<dbReference type="Proteomes" id="UP000054321">
    <property type="component" value="Unassembled WGS sequence"/>
</dbReference>
<dbReference type="PANTHER" id="PTHR48022">
    <property type="entry name" value="PLASTIDIC GLUCOSE TRANSPORTER 4"/>
    <property type="match status" value="1"/>
</dbReference>
<feature type="transmembrane region" description="Helical" evidence="8">
    <location>
        <begin position="145"/>
        <end position="164"/>
    </location>
</feature>
<feature type="transmembrane region" description="Helical" evidence="8">
    <location>
        <begin position="390"/>
        <end position="412"/>
    </location>
</feature>
<dbReference type="HOGENOM" id="CLU_001265_11_5_1"/>
<feature type="domain" description="Major facilitator superfamily (MFS) profile" evidence="9">
    <location>
        <begin position="64"/>
        <end position="513"/>
    </location>
</feature>
<dbReference type="FunFam" id="1.20.1250.20:FF:000078">
    <property type="entry name" value="MFS maltose transporter, putative"/>
    <property type="match status" value="1"/>
</dbReference>
<evidence type="ECO:0000256" key="6">
    <source>
        <dbReference type="ARBA" id="ARBA00023136"/>
    </source>
</evidence>
<feature type="transmembrane region" description="Helical" evidence="8">
    <location>
        <begin position="235"/>
        <end position="256"/>
    </location>
</feature>
<reference evidence="10 11" key="1">
    <citation type="submission" date="2014-04" db="EMBL/GenBank/DDBJ databases">
        <authorList>
            <consortium name="DOE Joint Genome Institute"/>
            <person name="Kuo A."/>
            <person name="Martino E."/>
            <person name="Perotto S."/>
            <person name="Kohler A."/>
            <person name="Nagy L.G."/>
            <person name="Floudas D."/>
            <person name="Copeland A."/>
            <person name="Barry K.W."/>
            <person name="Cichocki N."/>
            <person name="Veneault-Fourrey C."/>
            <person name="LaButti K."/>
            <person name="Lindquist E.A."/>
            <person name="Lipzen A."/>
            <person name="Lundell T."/>
            <person name="Morin E."/>
            <person name="Murat C."/>
            <person name="Sun H."/>
            <person name="Tunlid A."/>
            <person name="Henrissat B."/>
            <person name="Grigoriev I.V."/>
            <person name="Hibbett D.S."/>
            <person name="Martin F."/>
            <person name="Nordberg H.P."/>
            <person name="Cantor M.N."/>
            <person name="Hua S.X."/>
        </authorList>
    </citation>
    <scope>NUCLEOTIDE SEQUENCE [LARGE SCALE GENOMIC DNA]</scope>
    <source>
        <strain evidence="10 11">Zn</strain>
    </source>
</reference>
<evidence type="ECO:0000256" key="4">
    <source>
        <dbReference type="ARBA" id="ARBA00022692"/>
    </source>
</evidence>
<feature type="transmembrane region" description="Helical" evidence="8">
    <location>
        <begin position="204"/>
        <end position="223"/>
    </location>
</feature>
<evidence type="ECO:0000313" key="11">
    <source>
        <dbReference type="Proteomes" id="UP000054321"/>
    </source>
</evidence>
<reference evidence="11" key="2">
    <citation type="submission" date="2015-01" db="EMBL/GenBank/DDBJ databases">
        <title>Evolutionary Origins and Diversification of the Mycorrhizal Mutualists.</title>
        <authorList>
            <consortium name="DOE Joint Genome Institute"/>
            <consortium name="Mycorrhizal Genomics Consortium"/>
            <person name="Kohler A."/>
            <person name="Kuo A."/>
            <person name="Nagy L.G."/>
            <person name="Floudas D."/>
            <person name="Copeland A."/>
            <person name="Barry K.W."/>
            <person name="Cichocki N."/>
            <person name="Veneault-Fourrey C."/>
            <person name="LaButti K."/>
            <person name="Lindquist E.A."/>
            <person name="Lipzen A."/>
            <person name="Lundell T."/>
            <person name="Morin E."/>
            <person name="Murat C."/>
            <person name="Riley R."/>
            <person name="Ohm R."/>
            <person name="Sun H."/>
            <person name="Tunlid A."/>
            <person name="Henrissat B."/>
            <person name="Grigoriev I.V."/>
            <person name="Hibbett D.S."/>
            <person name="Martin F."/>
        </authorList>
    </citation>
    <scope>NUCLEOTIDE SEQUENCE [LARGE SCALE GENOMIC DNA]</scope>
    <source>
        <strain evidence="11">Zn</strain>
    </source>
</reference>
<evidence type="ECO:0000256" key="8">
    <source>
        <dbReference type="SAM" id="Phobius"/>
    </source>
</evidence>
<sequence>MKYSTQNRVAGLSQNEDHIDVASPRNDEVINEKQLIAEAAAGFETEKELGPWEAVKAYPQAIGWALVMALCVIMEGYDTSLLGNFYAYPAFQIKFGEFVGVSDSTPSGYQLTAAWQSGLGQSTNVGGFCGVLITGWLASHYGQRFVIMWSLVFVEAFVFLQFFAPNLIVLTIGEFLLGIPWATLATCSISYASEVLPPSIRTYLTSYTNMCFIIGQLISAGVLKGFSGHTSQWAYRIPFAIQWVWPVILIPLVYIAPESPWHLVRMGRLDEAMKSLERLKSKTATNVSTANTLATIIHTDSYEERNKIGSSYLDCFKGPELRRSEIACMTFASQAFIGIQFAYSSTYFFQSIGVGTEISYDLNLGGTCMGLFACFVNWFLIMPYVGRRTIFLWGVAGLTTCLLLIGILNVWTDRKSVALAQAVLCLIWTFIFEATVGQLGWSYPAEISSTRLRQKTICVARNFTEICNITAGILQQYMMNPTAWNVKGYVGFVWGSTGILLFIWSYFRLPEVWNRPFEELDILFNQKVSARNFAKTNVDIMEENSETLG</sequence>
<accession>A0A0C3CW21</accession>
<dbReference type="Pfam" id="PF00083">
    <property type="entry name" value="Sugar_tr"/>
    <property type="match status" value="1"/>
</dbReference>
<dbReference type="InterPro" id="IPR020846">
    <property type="entry name" value="MFS_dom"/>
</dbReference>
<keyword evidence="5 8" id="KW-1133">Transmembrane helix</keyword>
<dbReference type="Gene3D" id="1.20.1250.20">
    <property type="entry name" value="MFS general substrate transporter like domains"/>
    <property type="match status" value="1"/>
</dbReference>
<feature type="transmembrane region" description="Helical" evidence="8">
    <location>
        <begin position="363"/>
        <end position="381"/>
    </location>
</feature>
<dbReference type="InterPro" id="IPR003663">
    <property type="entry name" value="Sugar/inositol_transpt"/>
</dbReference>
<keyword evidence="4 8" id="KW-0812">Transmembrane</keyword>
<protein>
    <recommendedName>
        <fullName evidence="9">Major facilitator superfamily (MFS) profile domain-containing protein</fullName>
    </recommendedName>
</protein>